<sequence length="136" mass="15836">MESESKIRYLEMIQNVINRMASNSFLLKGWTVTIVAGLFVFANTREMDSNYILIGLIPAIFFWILDGFFIHQEKLFRKLYEHVTTINDSGIDFSMDTSPFIEDVKNWFKCIISKTLLIFYLPIVGVIAIIYGFIIF</sequence>
<keyword evidence="1" id="KW-0812">Transmembrane</keyword>
<evidence type="ECO:0000313" key="3">
    <source>
        <dbReference type="Proteomes" id="UP000027980"/>
    </source>
</evidence>
<dbReference type="HOGENOM" id="CLU_131458_1_0_9"/>
<feature type="transmembrane region" description="Helical" evidence="1">
    <location>
        <begin position="25"/>
        <end position="44"/>
    </location>
</feature>
<evidence type="ECO:0000313" key="2">
    <source>
        <dbReference type="EMBL" id="AIF68432.1"/>
    </source>
</evidence>
<keyword evidence="1" id="KW-0472">Membrane</keyword>
<dbReference type="KEGG" id="tap:GZ22_18590"/>
<protein>
    <submittedName>
        <fullName evidence="2">Uncharacterized protein</fullName>
    </submittedName>
</protein>
<keyword evidence="1" id="KW-1133">Transmembrane helix</keyword>
<dbReference type="EMBL" id="CP008877">
    <property type="protein sequence ID" value="AIF68432.1"/>
    <property type="molecule type" value="Genomic_DNA"/>
</dbReference>
<reference evidence="2 3" key="1">
    <citation type="submission" date="2014-07" db="EMBL/GenBank/DDBJ databases">
        <title>Complete genome sequence of a moderately halophilic bacterium Terribacillus aidingensis MP602, isolated from Cryptomeria fortunei in Tianmu mountain in China.</title>
        <authorList>
            <person name="Wang Y."/>
            <person name="Lu P."/>
            <person name="Zhang L."/>
        </authorList>
    </citation>
    <scope>NUCLEOTIDE SEQUENCE [LARGE SCALE GENOMIC DNA]</scope>
    <source>
        <strain evidence="2 3">MP602</strain>
        <plasmid evidence="2 3">pT1</plasmid>
    </source>
</reference>
<geneLocation type="plasmid" evidence="2 3">
    <name>pT1</name>
</geneLocation>
<accession>A0A075LR05</accession>
<dbReference type="OrthoDB" id="573709at2"/>
<dbReference type="AlphaFoldDB" id="A0A075LR05"/>
<gene>
    <name evidence="2" type="ORF">GZ22_18590</name>
</gene>
<organism evidence="2 3">
    <name type="scientific">Terribacillus saccharophilus</name>
    <dbReference type="NCBI Taxonomy" id="361277"/>
    <lineage>
        <taxon>Bacteria</taxon>
        <taxon>Bacillati</taxon>
        <taxon>Bacillota</taxon>
        <taxon>Bacilli</taxon>
        <taxon>Bacillales</taxon>
        <taxon>Bacillaceae</taxon>
        <taxon>Terribacillus</taxon>
    </lineage>
</organism>
<dbReference type="RefSeq" id="WP_041592347.1">
    <property type="nucleotide sequence ID" value="NZ_CP008877.1"/>
</dbReference>
<keyword evidence="2" id="KW-0614">Plasmid</keyword>
<name>A0A075LR05_9BACI</name>
<feature type="transmembrane region" description="Helical" evidence="1">
    <location>
        <begin position="115"/>
        <end position="135"/>
    </location>
</feature>
<evidence type="ECO:0000256" key="1">
    <source>
        <dbReference type="SAM" id="Phobius"/>
    </source>
</evidence>
<dbReference type="GeneID" id="34223404"/>
<feature type="transmembrane region" description="Helical" evidence="1">
    <location>
        <begin position="50"/>
        <end position="70"/>
    </location>
</feature>
<dbReference type="Proteomes" id="UP000027980">
    <property type="component" value="Plasmid pT1"/>
</dbReference>
<proteinExistence type="predicted"/>